<evidence type="ECO:0000256" key="1">
    <source>
        <dbReference type="SAM" id="MobiDB-lite"/>
    </source>
</evidence>
<feature type="region of interest" description="Disordered" evidence="1">
    <location>
        <begin position="1"/>
        <end position="33"/>
    </location>
</feature>
<evidence type="ECO:0000313" key="2">
    <source>
        <dbReference type="EMBL" id="EOB07475.1"/>
    </source>
</evidence>
<accession>R0M060</accession>
<dbReference type="Proteomes" id="UP000296049">
    <property type="component" value="Unassembled WGS sequence"/>
</dbReference>
<gene>
    <name evidence="2" type="ORF">Anapl_02009</name>
</gene>
<reference evidence="3" key="1">
    <citation type="journal article" date="2013" name="Nat. Genet.">
        <title>The duck genome and transcriptome provide insight into an avian influenza virus reservoir species.</title>
        <authorList>
            <person name="Huang Y."/>
            <person name="Li Y."/>
            <person name="Burt D.W."/>
            <person name="Chen H."/>
            <person name="Zhang Y."/>
            <person name="Qian W."/>
            <person name="Kim H."/>
            <person name="Gan S."/>
            <person name="Zhao Y."/>
            <person name="Li J."/>
            <person name="Yi K."/>
            <person name="Feng H."/>
            <person name="Zhu P."/>
            <person name="Li B."/>
            <person name="Liu Q."/>
            <person name="Fairley S."/>
            <person name="Magor K.E."/>
            <person name="Du Z."/>
            <person name="Hu X."/>
            <person name="Goodman L."/>
            <person name="Tafer H."/>
            <person name="Vignal A."/>
            <person name="Lee T."/>
            <person name="Kim K.W."/>
            <person name="Sheng Z."/>
            <person name="An Y."/>
            <person name="Searle S."/>
            <person name="Herrero J."/>
            <person name="Groenen M.A."/>
            <person name="Crooijmans R.P."/>
            <person name="Faraut T."/>
            <person name="Cai Q."/>
            <person name="Webster R.G."/>
            <person name="Aldridge J.R."/>
            <person name="Warren W.C."/>
            <person name="Bartschat S."/>
            <person name="Kehr S."/>
            <person name="Marz M."/>
            <person name="Stadler P.F."/>
            <person name="Smith J."/>
            <person name="Kraus R.H."/>
            <person name="Zhao Y."/>
            <person name="Ren L."/>
            <person name="Fei J."/>
            <person name="Morisson M."/>
            <person name="Kaiser P."/>
            <person name="Griffin D.K."/>
            <person name="Rao M."/>
            <person name="Pitel F."/>
            <person name="Wang J."/>
            <person name="Li N."/>
        </authorList>
    </citation>
    <scope>NUCLEOTIDE SEQUENCE [LARGE SCALE GENOMIC DNA]</scope>
</reference>
<evidence type="ECO:0000313" key="3">
    <source>
        <dbReference type="Proteomes" id="UP000296049"/>
    </source>
</evidence>
<dbReference type="AlphaFoldDB" id="R0M060"/>
<proteinExistence type="predicted"/>
<keyword evidence="3" id="KW-1185">Reference proteome</keyword>
<sequence>MTREGPRPSGLWVLPGGGLKPAAPRTGRRRHQQPRCPCQAVCTDRNEVKAAAKQAHRQTREAAAIAAAFSIVGAAVMGSRAVQSCKTSASSCGYRHTKAQHNRDGQKYLKHEIQAISEPNAIFTTLRNGLDWTNMAKQWPWCLPAADPLTHALGISRANETCSAEDLSEWDGSSGIPQTQKSFLIQGAKRQRWVQGLGEYGIYTDSTHSSALYNEERLSWLYVAAAALDPSSVANRRLLRPVPDTCVFHVSSNLVRLHRGNTLKILLSLGLISTRRRRRGLDGGGVCCPAAHRIVPCEGDVRADLGIHLLDVQVCDPARPCTIVAMQQQESHSKRNRSLDLNHRFSRSVTFSSAMQAVIWTKLSSKLPWLEPETPPPRCGFCPCCSGSLPVLCALGFTDRVAAEPPNICGRGGLFLHVPRQLCCFLGPEAALGDRGEATTESGSLQLHPHIAHAESSPSVLRAFGAAPASAWAGFNGERAQSALDISKIQSPEEILKIRVENIGWVDWKVIDRGMKLITCRSRVVSDITSAPSSRRQIVGIGGAATFKQKLPTSLSRPGLEGSSDLLLPLEPSLLVLAVSLLKSLHSPYPSCLSLLLSIDKSMPTSDRPQLIDSLPAKFSSKHSCGIWPYELPVDLGKGKKSIQVITLDVAVNAHFRALIELKYCLLHQGD</sequence>
<dbReference type="EMBL" id="KB742523">
    <property type="protein sequence ID" value="EOB07475.1"/>
    <property type="molecule type" value="Genomic_DNA"/>
</dbReference>
<name>R0M060_ANAPL</name>
<protein>
    <submittedName>
        <fullName evidence="2">Uncharacterized protein</fullName>
    </submittedName>
</protein>
<organism evidence="2 3">
    <name type="scientific">Anas platyrhynchos</name>
    <name type="common">Mallard</name>
    <name type="synonym">Anas boschas</name>
    <dbReference type="NCBI Taxonomy" id="8839"/>
    <lineage>
        <taxon>Eukaryota</taxon>
        <taxon>Metazoa</taxon>
        <taxon>Chordata</taxon>
        <taxon>Craniata</taxon>
        <taxon>Vertebrata</taxon>
        <taxon>Euteleostomi</taxon>
        <taxon>Archelosauria</taxon>
        <taxon>Archosauria</taxon>
        <taxon>Dinosauria</taxon>
        <taxon>Saurischia</taxon>
        <taxon>Theropoda</taxon>
        <taxon>Coelurosauria</taxon>
        <taxon>Aves</taxon>
        <taxon>Neognathae</taxon>
        <taxon>Galloanserae</taxon>
        <taxon>Anseriformes</taxon>
        <taxon>Anatidae</taxon>
        <taxon>Anatinae</taxon>
        <taxon>Anas</taxon>
    </lineage>
</organism>